<comment type="caution">
    <text evidence="1">The sequence shown here is derived from an EMBL/GenBank/DDBJ whole genome shotgun (WGS) entry which is preliminary data.</text>
</comment>
<keyword evidence="2" id="KW-1185">Reference proteome</keyword>
<reference evidence="1 2" key="1">
    <citation type="submission" date="2018-01" db="EMBL/GenBank/DDBJ databases">
        <title>Whole genome analyses suggest that Burkholderia sensu lato contains two further novel genera in the rhizoxinica-symbiotica group Mycetohabitans gen. nov., and Trinickia gen. nov.: implications for the evolution of diazotrophy and nodulation in the Burkholderiaceae.</title>
        <authorList>
            <person name="Estrada-de los Santos P."/>
            <person name="Palmer M."/>
            <person name="Chavez-Ramirez B."/>
            <person name="Beukes C."/>
            <person name="Steenkamp E.T."/>
            <person name="Hirsch A.M."/>
            <person name="Manyaka P."/>
            <person name="Maluk M."/>
            <person name="Lafos M."/>
            <person name="Crook M."/>
            <person name="Gross E."/>
            <person name="Simon M.F."/>
            <person name="Bueno dos Reis Junior F."/>
            <person name="Poole P.S."/>
            <person name="Venter S.N."/>
            <person name="James E.K."/>
        </authorList>
    </citation>
    <scope>NUCLEOTIDE SEQUENCE [LARGE SCALE GENOMIC DNA]</scope>
    <source>
        <strain evidence="1 2">JPY 581</strain>
    </source>
</reference>
<evidence type="ECO:0000313" key="1">
    <source>
        <dbReference type="EMBL" id="PMS38467.1"/>
    </source>
</evidence>
<accession>A0A2N7XA31</accession>
<gene>
    <name evidence="1" type="ORF">C0Z20_00855</name>
</gene>
<dbReference type="Proteomes" id="UP000235777">
    <property type="component" value="Unassembled WGS sequence"/>
</dbReference>
<dbReference type="EMBL" id="PNYC01000001">
    <property type="protein sequence ID" value="PMS38467.1"/>
    <property type="molecule type" value="Genomic_DNA"/>
</dbReference>
<dbReference type="RefSeq" id="WP_018439621.1">
    <property type="nucleotide sequence ID" value="NZ_KB890165.1"/>
</dbReference>
<dbReference type="OrthoDB" id="9004881at2"/>
<evidence type="ECO:0000313" key="2">
    <source>
        <dbReference type="Proteomes" id="UP000235777"/>
    </source>
</evidence>
<sequence>MLDLFGEIVITNDDINAWVSAVAPGFFIDERRRAWYVRTWNVVDKVARAKRDGTFDATIENARARRASLARRFGFRP</sequence>
<organism evidence="1 2">
    <name type="scientific">Trinickia symbiotica</name>
    <dbReference type="NCBI Taxonomy" id="863227"/>
    <lineage>
        <taxon>Bacteria</taxon>
        <taxon>Pseudomonadati</taxon>
        <taxon>Pseudomonadota</taxon>
        <taxon>Betaproteobacteria</taxon>
        <taxon>Burkholderiales</taxon>
        <taxon>Burkholderiaceae</taxon>
        <taxon>Trinickia</taxon>
    </lineage>
</organism>
<dbReference type="AlphaFoldDB" id="A0A2N7XA31"/>
<name>A0A2N7XA31_9BURK</name>
<proteinExistence type="predicted"/>
<protein>
    <submittedName>
        <fullName evidence="1">Uncharacterized protein</fullName>
    </submittedName>
</protein>